<dbReference type="Proteomes" id="UP000019253">
    <property type="component" value="Unassembled WGS sequence"/>
</dbReference>
<dbReference type="SUPFAM" id="SSF56349">
    <property type="entry name" value="DNA breaking-rejoining enzymes"/>
    <property type="match status" value="1"/>
</dbReference>
<dbReference type="GO" id="GO:0015074">
    <property type="term" value="P:DNA integration"/>
    <property type="evidence" value="ECO:0007669"/>
    <property type="project" value="InterPro"/>
</dbReference>
<dbReference type="InterPro" id="IPR010998">
    <property type="entry name" value="Integrase_recombinase_N"/>
</dbReference>
<dbReference type="STRING" id="1265819.PGRAN_11228"/>
<evidence type="ECO:0000313" key="3">
    <source>
        <dbReference type="EMBL" id="EUJ22963.1"/>
    </source>
</evidence>
<dbReference type="RefSeq" id="WP_036066973.1">
    <property type="nucleotide sequence ID" value="NZ_AODD01000015.1"/>
</dbReference>
<evidence type="ECO:0000313" key="4">
    <source>
        <dbReference type="Proteomes" id="UP000019253"/>
    </source>
</evidence>
<dbReference type="Gene3D" id="1.10.150.130">
    <property type="match status" value="1"/>
</dbReference>
<dbReference type="InterPro" id="IPR011010">
    <property type="entry name" value="DNA_brk_join_enz"/>
</dbReference>
<evidence type="ECO:0000259" key="2">
    <source>
        <dbReference type="Pfam" id="PF14659"/>
    </source>
</evidence>
<dbReference type="InterPro" id="IPR004107">
    <property type="entry name" value="Integrase_SAM-like_N"/>
</dbReference>
<comment type="caution">
    <text evidence="3">The sequence shown here is derived from an EMBL/GenBank/DDBJ whole genome shotgun (WGS) entry which is preliminary data.</text>
</comment>
<dbReference type="EMBL" id="AODD01000015">
    <property type="protein sequence ID" value="EUJ22963.1"/>
    <property type="molecule type" value="Genomic_DNA"/>
</dbReference>
<reference evidence="3 4" key="1">
    <citation type="journal article" date="2014" name="Int. J. Syst. Evol. Microbiol.">
        <title>Listeria floridensis sp. nov., Listeria aquatica sp. nov., Listeria cornellensis sp. nov., Listeria riparia sp. nov. and Listeria grandensis sp. nov., from agricultural and natural environments.</title>
        <authorList>
            <person name="den Bakker H.C."/>
            <person name="Warchocki S."/>
            <person name="Wright E.M."/>
            <person name="Allred A.F."/>
            <person name="Ahlstrom C."/>
            <person name="Manuel C.S."/>
            <person name="Stasiewicz M.J."/>
            <person name="Burrell A."/>
            <person name="Roof S."/>
            <person name="Strawn L."/>
            <person name="Fortes E.D."/>
            <person name="Nightingale K.K."/>
            <person name="Kephart D."/>
            <person name="Wiedmann M."/>
        </authorList>
    </citation>
    <scope>NUCLEOTIDE SEQUENCE [LARGE SCALE GENOMIC DNA]</scope>
    <source>
        <strain evidence="4">FSL F6-971</strain>
    </source>
</reference>
<sequence>MATVRKKGRNFEVRWYYFDRIDLKRKQGTKAGFFTEKEASEFGKRMEVLDRQNKLFFNSYTVSDYLRNWLKNKSRRVSVKSAENYKNAIENHIIPEFEKTKLTDLKKNKVSRIHIRQT</sequence>
<dbReference type="PATRIC" id="fig|1265819.5.peg.2249"/>
<dbReference type="AlphaFoldDB" id="W7BRT4"/>
<keyword evidence="1" id="KW-0238">DNA-binding</keyword>
<gene>
    <name evidence="3" type="ORF">PGRAN_11228</name>
</gene>
<feature type="domain" description="Integrase SAM-like N-terminal" evidence="2">
    <location>
        <begin position="61"/>
        <end position="110"/>
    </location>
</feature>
<dbReference type="OrthoDB" id="9803188at2"/>
<accession>W7BRT4</accession>
<organism evidence="3 4">
    <name type="scientific">Listeria grandensis FSL F6-0971</name>
    <dbReference type="NCBI Taxonomy" id="1265819"/>
    <lineage>
        <taxon>Bacteria</taxon>
        <taxon>Bacillati</taxon>
        <taxon>Bacillota</taxon>
        <taxon>Bacilli</taxon>
        <taxon>Bacillales</taxon>
        <taxon>Listeriaceae</taxon>
        <taxon>Listeria</taxon>
    </lineage>
</organism>
<protein>
    <submittedName>
        <fullName evidence="3">Yrhd</fullName>
    </submittedName>
</protein>
<keyword evidence="4" id="KW-1185">Reference proteome</keyword>
<dbReference type="Pfam" id="PF14659">
    <property type="entry name" value="Phage_int_SAM_3"/>
    <property type="match status" value="1"/>
</dbReference>
<name>W7BRT4_9LIST</name>
<proteinExistence type="predicted"/>
<evidence type="ECO:0000256" key="1">
    <source>
        <dbReference type="ARBA" id="ARBA00023125"/>
    </source>
</evidence>
<dbReference type="GO" id="GO:0003677">
    <property type="term" value="F:DNA binding"/>
    <property type="evidence" value="ECO:0007669"/>
    <property type="project" value="UniProtKB-KW"/>
</dbReference>